<dbReference type="Gene3D" id="3.30.70.1060">
    <property type="entry name" value="Dimeric alpha+beta barrel"/>
    <property type="match status" value="1"/>
</dbReference>
<proteinExistence type="inferred from homology"/>
<dbReference type="GeneID" id="57199220"/>
<evidence type="ECO:0000313" key="3">
    <source>
        <dbReference type="EMBL" id="SUA75234.1"/>
    </source>
</evidence>
<dbReference type="InterPro" id="IPR005545">
    <property type="entry name" value="YCII"/>
</dbReference>
<gene>
    <name evidence="3" type="ORF">NCTC13160_00730</name>
    <name evidence="4" type="ORF">PPN31119_00738</name>
</gene>
<evidence type="ECO:0000313" key="6">
    <source>
        <dbReference type="Proteomes" id="UP000361468"/>
    </source>
</evidence>
<reference evidence="4 6" key="2">
    <citation type="submission" date="2019-08" db="EMBL/GenBank/DDBJ databases">
        <authorList>
            <person name="Peeters C."/>
        </authorList>
    </citation>
    <scope>NUCLEOTIDE SEQUENCE [LARGE SCALE GENOMIC DNA]</scope>
    <source>
        <strain evidence="4 6">LMG 31119</strain>
    </source>
</reference>
<evidence type="ECO:0000259" key="2">
    <source>
        <dbReference type="Pfam" id="PF03795"/>
    </source>
</evidence>
<dbReference type="PANTHER" id="PTHR37828:SF1">
    <property type="entry name" value="YCII-RELATED DOMAIN-CONTAINING PROTEIN"/>
    <property type="match status" value="1"/>
</dbReference>
<dbReference type="Proteomes" id="UP000361468">
    <property type="component" value="Unassembled WGS sequence"/>
</dbReference>
<comment type="similarity">
    <text evidence="1">Belongs to the YciI family.</text>
</comment>
<sequence length="97" mass="10917">MLFLILLDYLRPLSEVDTHMEAHRAFLNRHYAAGHFLLSGRKSPRTGGVILARANTLDEVTQWISEDPFRQAGVASYQIIAWEPTMAAEGMPDFSAQ</sequence>
<keyword evidence="6" id="KW-1185">Reference proteome</keyword>
<dbReference type="EMBL" id="UGSG01000001">
    <property type="protein sequence ID" value="SUA75234.1"/>
    <property type="molecule type" value="Genomic_DNA"/>
</dbReference>
<feature type="domain" description="YCII-related" evidence="2">
    <location>
        <begin position="1"/>
        <end position="82"/>
    </location>
</feature>
<accession>A0A378YDR2</accession>
<dbReference type="InterPro" id="IPR011008">
    <property type="entry name" value="Dimeric_a/b-barrel"/>
</dbReference>
<evidence type="ECO:0000256" key="1">
    <source>
        <dbReference type="ARBA" id="ARBA00007689"/>
    </source>
</evidence>
<organism evidence="3 5">
    <name type="scientific">Pandoraea pnomenusa</name>
    <dbReference type="NCBI Taxonomy" id="93220"/>
    <lineage>
        <taxon>Bacteria</taxon>
        <taxon>Pseudomonadati</taxon>
        <taxon>Pseudomonadota</taxon>
        <taxon>Betaproteobacteria</taxon>
        <taxon>Burkholderiales</taxon>
        <taxon>Burkholderiaceae</taxon>
        <taxon>Pandoraea</taxon>
    </lineage>
</organism>
<dbReference type="RefSeq" id="WP_023595701.1">
    <property type="nucleotide sequence ID" value="NC_023018.2"/>
</dbReference>
<dbReference type="Proteomes" id="UP000254573">
    <property type="component" value="Unassembled WGS sequence"/>
</dbReference>
<dbReference type="STRING" id="93220.A6P55_00125"/>
<dbReference type="EMBL" id="CABPSO010000002">
    <property type="protein sequence ID" value="VVE62094.1"/>
    <property type="molecule type" value="Genomic_DNA"/>
</dbReference>
<dbReference type="AlphaFoldDB" id="A0A378YDR2"/>
<protein>
    <submittedName>
        <fullName evidence="4">GTP cyclohydrolase</fullName>
    </submittedName>
    <submittedName>
        <fullName evidence="3">YciI-like protein</fullName>
    </submittedName>
</protein>
<dbReference type="PANTHER" id="PTHR37828">
    <property type="entry name" value="GSR2449 PROTEIN"/>
    <property type="match status" value="1"/>
</dbReference>
<dbReference type="Pfam" id="PF03795">
    <property type="entry name" value="YCII"/>
    <property type="match status" value="1"/>
</dbReference>
<name>A0A378YDR2_9BURK</name>
<evidence type="ECO:0000313" key="5">
    <source>
        <dbReference type="Proteomes" id="UP000254573"/>
    </source>
</evidence>
<dbReference type="SUPFAM" id="SSF54909">
    <property type="entry name" value="Dimeric alpha+beta barrel"/>
    <property type="match status" value="1"/>
</dbReference>
<reference evidence="3 5" key="1">
    <citation type="submission" date="2018-06" db="EMBL/GenBank/DDBJ databases">
        <authorList>
            <consortium name="Pathogen Informatics"/>
            <person name="Doyle S."/>
        </authorList>
    </citation>
    <scope>NUCLEOTIDE SEQUENCE [LARGE SCALE GENOMIC DNA]</scope>
    <source>
        <strain evidence="3 5">NCTC13160</strain>
    </source>
</reference>
<evidence type="ECO:0000313" key="4">
    <source>
        <dbReference type="EMBL" id="VVE62094.1"/>
    </source>
</evidence>